<reference evidence="14 15" key="1">
    <citation type="journal article" date="2001" name="J. Virol.">
        <title>Wild Mandrillus sphinx are carriers of two types of lentivirus.</title>
        <authorList>
            <person name="Souquiere S."/>
            <person name="Bibollet-Ruche F."/>
            <person name="Robertson D.L."/>
            <person name="Makuwa M."/>
            <person name="Apetrei C."/>
            <person name="Onanga R."/>
            <person name="Kornfeld C."/>
            <person name="Plantier J.C."/>
            <person name="Gao F."/>
            <person name="Abernethy K."/>
            <person name="White L.J."/>
            <person name="Karesh W."/>
            <person name="Telfer P."/>
            <person name="Wickings E.J."/>
            <person name="Mauclere P."/>
            <person name="Marx P.A."/>
            <person name="Barre-Sinoussi F."/>
            <person name="Hahn B.H."/>
            <person name="Muller-Trutwin M.C."/>
            <person name="Simon F."/>
        </authorList>
    </citation>
    <scope>NUCLEOTIDE SEQUENCE [LARGE SCALE GENOMIC DNA]</scope>
    <source>
        <strain evidence="14 15">SIVmnd14cg</strain>
    </source>
</reference>
<evidence type="ECO:0000256" key="4">
    <source>
        <dbReference type="ARBA" id="ARBA00022511"/>
    </source>
</evidence>
<evidence type="ECO:0000256" key="11">
    <source>
        <dbReference type="ARBA" id="ARBA00023136"/>
    </source>
</evidence>
<keyword evidence="6" id="KW-0945">Host-virus interaction</keyword>
<dbReference type="GO" id="GO:0019058">
    <property type="term" value="P:viral life cycle"/>
    <property type="evidence" value="ECO:0007669"/>
    <property type="project" value="InterPro"/>
</dbReference>
<evidence type="ECO:0000256" key="1">
    <source>
        <dbReference type="ARBA" id="ARBA00004328"/>
    </source>
</evidence>
<dbReference type="GO" id="GO:0030430">
    <property type="term" value="C:host cell cytoplasm"/>
    <property type="evidence" value="ECO:0007669"/>
    <property type="project" value="UniProtKB-SubCell"/>
</dbReference>
<dbReference type="Proteomes" id="UP000259438">
    <property type="component" value="Segment"/>
</dbReference>
<dbReference type="PRINTS" id="PR00349">
    <property type="entry name" value="VIRIONINFFCT"/>
</dbReference>
<evidence type="ECO:0000256" key="7">
    <source>
        <dbReference type="ARBA" id="ARBA00022786"/>
    </source>
</evidence>
<dbReference type="GO" id="GO:0020002">
    <property type="term" value="C:host cell plasma membrane"/>
    <property type="evidence" value="ECO:0007669"/>
    <property type="project" value="UniProtKB-SubCell"/>
</dbReference>
<keyword evidence="7" id="KW-0833">Ubl conjugation pathway</keyword>
<dbReference type="GO" id="GO:0044423">
    <property type="term" value="C:virion component"/>
    <property type="evidence" value="ECO:0007669"/>
    <property type="project" value="UniProtKB-KW"/>
</dbReference>
<evidence type="ECO:0000256" key="5">
    <source>
        <dbReference type="ARBA" id="ARBA00022553"/>
    </source>
</evidence>
<evidence type="ECO:0000256" key="3">
    <source>
        <dbReference type="ARBA" id="ARBA00006372"/>
    </source>
</evidence>
<keyword evidence="9" id="KW-0946">Virion</keyword>
<evidence type="ECO:0000256" key="2">
    <source>
        <dbReference type="ARBA" id="ARBA00004501"/>
    </source>
</evidence>
<name>Q90Q89_SIV</name>
<evidence type="ECO:0000256" key="10">
    <source>
        <dbReference type="ARBA" id="ARBA00022870"/>
    </source>
</evidence>
<evidence type="ECO:0000256" key="8">
    <source>
        <dbReference type="ARBA" id="ARBA00022843"/>
    </source>
</evidence>
<keyword evidence="8" id="KW-0832">Ubl conjugation</keyword>
<comment type="similarity">
    <text evidence="3 13">Belongs to the primate lentivirus group Vif protein family.</text>
</comment>
<dbReference type="Pfam" id="PF00559">
    <property type="entry name" value="Vif"/>
    <property type="match status" value="1"/>
</dbReference>
<keyword evidence="5" id="KW-0597">Phosphoprotein</keyword>
<evidence type="ECO:0000256" key="6">
    <source>
        <dbReference type="ARBA" id="ARBA00022581"/>
    </source>
</evidence>
<evidence type="ECO:0000313" key="14">
    <source>
        <dbReference type="EMBL" id="AAK82845.1"/>
    </source>
</evidence>
<keyword evidence="10" id="KW-1043">Host membrane</keyword>
<organism evidence="14 15">
    <name type="scientific">Simian immunodeficiency virus</name>
    <name type="common">SIV</name>
    <dbReference type="NCBI Taxonomy" id="11723"/>
    <lineage>
        <taxon>Viruses</taxon>
        <taxon>Riboviria</taxon>
        <taxon>Pararnavirae</taxon>
        <taxon>Artverviricota</taxon>
        <taxon>Revtraviricetes</taxon>
        <taxon>Ortervirales</taxon>
        <taxon>Retroviridae</taxon>
        <taxon>Orthoretrovirinae</taxon>
        <taxon>Lentivirus</taxon>
        <taxon>Lentivirus simimdef</taxon>
    </lineage>
</organism>
<organismHost>
    <name type="scientific">Pan troglodytes</name>
    <name type="common">Chimpanzee</name>
    <dbReference type="NCBI Taxonomy" id="9598"/>
</organismHost>
<evidence type="ECO:0000256" key="9">
    <source>
        <dbReference type="ARBA" id="ARBA00022844"/>
    </source>
</evidence>
<organismHost>
    <name type="scientific">Cercopithecidae</name>
    <name type="common">Old World monkeys</name>
    <dbReference type="NCBI Taxonomy" id="9527"/>
</organismHost>
<keyword evidence="11" id="KW-0472">Membrane</keyword>
<proteinExistence type="inferred from homology"/>
<evidence type="ECO:0000256" key="13">
    <source>
        <dbReference type="RuleBase" id="RU003341"/>
    </source>
</evidence>
<dbReference type="InterPro" id="IPR000475">
    <property type="entry name" value="Vif"/>
</dbReference>
<accession>Q90Q89</accession>
<dbReference type="EMBL" id="AF328295">
    <property type="protein sequence ID" value="AAK82845.1"/>
    <property type="molecule type" value="Genomic_RNA"/>
</dbReference>
<comment type="subcellular location">
    <subcellularLocation>
        <location evidence="2 13">Host cell membrane</location>
        <topology evidence="2 13">Peripheral membrane protein</topology>
        <orientation evidence="2 13">Cytoplasmic side</orientation>
    </subcellularLocation>
    <subcellularLocation>
        <location evidence="13">Host cytoplasm</location>
    </subcellularLocation>
    <subcellularLocation>
        <location evidence="1 13">Virion</location>
    </subcellularLocation>
    <text evidence="13">In the cytoplasm, seems to colocalize with intermediate filament vimentin. A fraction is associated with the cytoplasmic side of cellular membranes, presumably via the interaction with Pr55Gag precursor.</text>
</comment>
<evidence type="ECO:0000313" key="15">
    <source>
        <dbReference type="Proteomes" id="UP000259438"/>
    </source>
</evidence>
<keyword evidence="12" id="KW-1035">Host cytoplasm</keyword>
<keyword evidence="4" id="KW-1032">Host cell membrane</keyword>
<protein>
    <recommendedName>
        <fullName evidence="13">Virion infectivity factor</fullName>
    </recommendedName>
</protein>
<evidence type="ECO:0000256" key="12">
    <source>
        <dbReference type="ARBA" id="ARBA00023200"/>
    </source>
</evidence>
<sequence length="212" mass="24752">MEKQWIVIPTWRIDRRQLEKWNSLVKYHKYKEEKHLDKWELFHHFQCSGWWTHSQKIIPFKDGSKIIITALWNLTPEKGWLSQYAITAEYNKGDYYTHIDPVTADRMIHWEYFPCFTAAAVRKVLYGERIVACYSPWGHKGQVGTLQLLALRAYIKFCRNGRKSTRGTTGGRRSGTRTVAGKIIGTSEQRGSITLPPRVPFPSLEHLCRTLA</sequence>